<comment type="caution">
    <text evidence="3">The sequence shown here is derived from an EMBL/GenBank/DDBJ whole genome shotgun (WGS) entry which is preliminary data.</text>
</comment>
<dbReference type="Gene3D" id="3.30.360.10">
    <property type="entry name" value="Dihydrodipicolinate Reductase, domain 2"/>
    <property type="match status" value="1"/>
</dbReference>
<dbReference type="InterPro" id="IPR000683">
    <property type="entry name" value="Gfo/Idh/MocA-like_OxRdtase_N"/>
</dbReference>
<reference evidence="3" key="2">
    <citation type="journal article" date="2021" name="Sci. Rep.">
        <title>The distribution of antibiotic resistance genes in chicken gut microbiota commensals.</title>
        <authorList>
            <person name="Juricova H."/>
            <person name="Matiasovicova J."/>
            <person name="Kubasova T."/>
            <person name="Cejkova D."/>
            <person name="Rychlik I."/>
        </authorList>
    </citation>
    <scope>NUCLEOTIDE SEQUENCE</scope>
    <source>
        <strain evidence="3">An582</strain>
    </source>
</reference>
<dbReference type="Pfam" id="PF01408">
    <property type="entry name" value="GFO_IDH_MocA"/>
    <property type="match status" value="1"/>
</dbReference>
<name>A0A939BFR7_9CLOT</name>
<dbReference type="Proteomes" id="UP000705508">
    <property type="component" value="Unassembled WGS sequence"/>
</dbReference>
<evidence type="ECO:0000313" key="4">
    <source>
        <dbReference type="Proteomes" id="UP000705508"/>
    </source>
</evidence>
<dbReference type="InterPro" id="IPR055170">
    <property type="entry name" value="GFO_IDH_MocA-like_dom"/>
</dbReference>
<dbReference type="SUPFAM" id="SSF55347">
    <property type="entry name" value="Glyceraldehyde-3-phosphate dehydrogenase-like, C-terminal domain"/>
    <property type="match status" value="1"/>
</dbReference>
<dbReference type="SUPFAM" id="SSF51735">
    <property type="entry name" value="NAD(P)-binding Rossmann-fold domains"/>
    <property type="match status" value="1"/>
</dbReference>
<dbReference type="GO" id="GO:0000166">
    <property type="term" value="F:nucleotide binding"/>
    <property type="evidence" value="ECO:0007669"/>
    <property type="project" value="InterPro"/>
</dbReference>
<organism evidence="3 4">
    <name type="scientific">Mordavella massiliensis</name>
    <dbReference type="NCBI Taxonomy" id="1871024"/>
    <lineage>
        <taxon>Bacteria</taxon>
        <taxon>Bacillati</taxon>
        <taxon>Bacillota</taxon>
        <taxon>Clostridia</taxon>
        <taxon>Eubacteriales</taxon>
        <taxon>Clostridiaceae</taxon>
        <taxon>Mordavella</taxon>
    </lineage>
</organism>
<dbReference type="RefSeq" id="WP_204905127.1">
    <property type="nucleotide sequence ID" value="NZ_JACJKS010000001.1"/>
</dbReference>
<sequence length="337" mass="37566">MRKLRVGIIGCGTIAESQAMAASQLKNTQLVAVCDRVEDNVNSFAEKYNVPRVFTDYKLLLQQEDIDAIYNCTPNYMHKQIVVDAAKAGKHILTQKPFAITMEDAKEMCKAVEENGVIMQSGFFERFRGYCQAMKRCVDEGYIGTLKMMKAQMSHSGIGDFYHPKTEWFGDISLAGGGALADLGVHHLDLMRWLAGSEVKAIDAQVDVEVGSGPEKNAIVNITYHNGVMAQGHWSFSTIAPEGVCYDKFELYGDEGTIFVTWAKDAAPRFQIVRKGETQWKDYPYEEIDGFYAMQKHFADCVLENLQPVTNGYDGIKSVETILAAYKSASTGERQVL</sequence>
<reference evidence="3" key="1">
    <citation type="submission" date="2020-08" db="EMBL/GenBank/DDBJ databases">
        <authorList>
            <person name="Cejkova D."/>
            <person name="Kubasova T."/>
            <person name="Jahodarova E."/>
            <person name="Rychlik I."/>
        </authorList>
    </citation>
    <scope>NUCLEOTIDE SEQUENCE</scope>
    <source>
        <strain evidence="3">An582</strain>
    </source>
</reference>
<dbReference type="InterPro" id="IPR051450">
    <property type="entry name" value="Gfo/Idh/MocA_Oxidoreductases"/>
</dbReference>
<feature type="domain" description="Gfo/Idh/MocA-like oxidoreductase N-terminal" evidence="1">
    <location>
        <begin position="4"/>
        <end position="123"/>
    </location>
</feature>
<proteinExistence type="predicted"/>
<evidence type="ECO:0000313" key="3">
    <source>
        <dbReference type="EMBL" id="MBM6947064.1"/>
    </source>
</evidence>
<dbReference type="Pfam" id="PF22725">
    <property type="entry name" value="GFO_IDH_MocA_C3"/>
    <property type="match status" value="1"/>
</dbReference>
<protein>
    <submittedName>
        <fullName evidence="3">Gfo/Idh/MocA family oxidoreductase</fullName>
    </submittedName>
</protein>
<evidence type="ECO:0000259" key="2">
    <source>
        <dbReference type="Pfam" id="PF22725"/>
    </source>
</evidence>
<dbReference type="PANTHER" id="PTHR43377">
    <property type="entry name" value="BILIVERDIN REDUCTASE A"/>
    <property type="match status" value="1"/>
</dbReference>
<dbReference type="AlphaFoldDB" id="A0A939BFR7"/>
<gene>
    <name evidence="3" type="ORF">H6A20_00085</name>
</gene>
<evidence type="ECO:0000259" key="1">
    <source>
        <dbReference type="Pfam" id="PF01408"/>
    </source>
</evidence>
<accession>A0A939BFR7</accession>
<feature type="domain" description="GFO/IDH/MocA-like oxidoreductase" evidence="2">
    <location>
        <begin position="132"/>
        <end position="258"/>
    </location>
</feature>
<dbReference type="PANTHER" id="PTHR43377:SF1">
    <property type="entry name" value="BILIVERDIN REDUCTASE A"/>
    <property type="match status" value="1"/>
</dbReference>
<dbReference type="Gene3D" id="3.40.50.720">
    <property type="entry name" value="NAD(P)-binding Rossmann-like Domain"/>
    <property type="match status" value="1"/>
</dbReference>
<dbReference type="EMBL" id="JACJKS010000001">
    <property type="protein sequence ID" value="MBM6947064.1"/>
    <property type="molecule type" value="Genomic_DNA"/>
</dbReference>
<dbReference type="InterPro" id="IPR036291">
    <property type="entry name" value="NAD(P)-bd_dom_sf"/>
</dbReference>